<reference evidence="2" key="2">
    <citation type="journal article" date="2023" name="Commun. Biol.">
        <title>Intrasexual cuticular hydrocarbon dimorphism in a wasp sheds light on hydrocarbon biosynthesis genes in Hymenoptera.</title>
        <authorList>
            <person name="Moris V.C."/>
            <person name="Podsiadlowski L."/>
            <person name="Martin S."/>
            <person name="Oeyen J.P."/>
            <person name="Donath A."/>
            <person name="Petersen M."/>
            <person name="Wilbrandt J."/>
            <person name="Misof B."/>
            <person name="Liedtke D."/>
            <person name="Thamm M."/>
            <person name="Scheiner R."/>
            <person name="Schmitt T."/>
            <person name="Niehuis O."/>
        </authorList>
    </citation>
    <scope>NUCLEOTIDE SEQUENCE</scope>
    <source>
        <strain evidence="2">GBR_01_08_01A</strain>
    </source>
</reference>
<comment type="caution">
    <text evidence="2">The sequence shown here is derived from an EMBL/GenBank/DDBJ whole genome shotgun (WGS) entry which is preliminary data.</text>
</comment>
<sequence>MWAFIGVIINMGTMPLAKQEYWSRNDISYIPFYSNKFTRDRLNQIFWMLHLKTIQRQDAGPRTRLQLVGCFLDYINSKFLKYFTPGREICVDESTIKFKGRISFITYNPKKPTKWGIRVYMMADSSTGCICSILPYYGSLATDKLIRSDLPVSTRIPLHLYVMLLEKIPGTNRKHIPKQIKRTKFGKKSTVAYRKTNTLVLAWKDKRVVTCLVNWNNAGMTPVKRILRGGVEVTVKKPNVVIDYIKHMGGVNRADQYASTYCFLRKSLKWWRKLFFWGLEISSKNSYILYKATKQQRSEQRLNHLRYLKALVHQLTGDVRQSRNRASTSISDSEEIRLNGKLHNLLTGVRKDCKVCSQRNKPGKRHQTTYYCNTCPDKPGMHLGNCYMKYHTQKNYRD</sequence>
<dbReference type="Proteomes" id="UP001258017">
    <property type="component" value="Unassembled WGS sequence"/>
</dbReference>
<organism evidence="2 3">
    <name type="scientific">Odynerus spinipes</name>
    <dbReference type="NCBI Taxonomy" id="1348599"/>
    <lineage>
        <taxon>Eukaryota</taxon>
        <taxon>Metazoa</taxon>
        <taxon>Ecdysozoa</taxon>
        <taxon>Arthropoda</taxon>
        <taxon>Hexapoda</taxon>
        <taxon>Insecta</taxon>
        <taxon>Pterygota</taxon>
        <taxon>Neoptera</taxon>
        <taxon>Endopterygota</taxon>
        <taxon>Hymenoptera</taxon>
        <taxon>Apocrita</taxon>
        <taxon>Aculeata</taxon>
        <taxon>Vespoidea</taxon>
        <taxon>Vespidae</taxon>
        <taxon>Eumeninae</taxon>
        <taxon>Odynerus</taxon>
    </lineage>
</organism>
<dbReference type="Pfam" id="PF13843">
    <property type="entry name" value="DDE_Tnp_1_7"/>
    <property type="match status" value="2"/>
</dbReference>
<keyword evidence="3" id="KW-1185">Reference proteome</keyword>
<reference evidence="2" key="1">
    <citation type="submission" date="2021-08" db="EMBL/GenBank/DDBJ databases">
        <authorList>
            <person name="Misof B."/>
            <person name="Oliver O."/>
            <person name="Podsiadlowski L."/>
            <person name="Donath A."/>
            <person name="Peters R."/>
            <person name="Mayer C."/>
            <person name="Rust J."/>
            <person name="Gunkel S."/>
            <person name="Lesny P."/>
            <person name="Martin S."/>
            <person name="Oeyen J.P."/>
            <person name="Petersen M."/>
            <person name="Panagiotis P."/>
            <person name="Wilbrandt J."/>
            <person name="Tanja T."/>
        </authorList>
    </citation>
    <scope>NUCLEOTIDE SEQUENCE</scope>
    <source>
        <strain evidence="2">GBR_01_08_01A</strain>
        <tissue evidence="2">Thorax + abdomen</tissue>
    </source>
</reference>
<dbReference type="EMBL" id="JAIFRP010000831">
    <property type="protein sequence ID" value="KAK2577923.1"/>
    <property type="molecule type" value="Genomic_DNA"/>
</dbReference>
<evidence type="ECO:0000313" key="3">
    <source>
        <dbReference type="Proteomes" id="UP001258017"/>
    </source>
</evidence>
<dbReference type="AlphaFoldDB" id="A0AAD9VKG6"/>
<evidence type="ECO:0000313" key="2">
    <source>
        <dbReference type="EMBL" id="KAK2577923.1"/>
    </source>
</evidence>
<feature type="domain" description="PiggyBac transposable element-derived protein" evidence="1">
    <location>
        <begin position="172"/>
        <end position="287"/>
    </location>
</feature>
<feature type="domain" description="PiggyBac transposable element-derived protein" evidence="1">
    <location>
        <begin position="2"/>
        <end position="148"/>
    </location>
</feature>
<accession>A0AAD9VKG6</accession>
<proteinExistence type="predicted"/>
<dbReference type="PANTHER" id="PTHR46599:SF3">
    <property type="entry name" value="PIGGYBAC TRANSPOSABLE ELEMENT-DERIVED PROTEIN 4"/>
    <property type="match status" value="1"/>
</dbReference>
<dbReference type="InterPro" id="IPR029526">
    <property type="entry name" value="PGBD"/>
</dbReference>
<gene>
    <name evidence="2" type="ORF">KPH14_011868</name>
</gene>
<name>A0AAD9VKG6_9HYME</name>
<evidence type="ECO:0000259" key="1">
    <source>
        <dbReference type="Pfam" id="PF13843"/>
    </source>
</evidence>
<dbReference type="PANTHER" id="PTHR46599">
    <property type="entry name" value="PIGGYBAC TRANSPOSABLE ELEMENT-DERIVED PROTEIN 4"/>
    <property type="match status" value="1"/>
</dbReference>
<protein>
    <recommendedName>
        <fullName evidence="1">PiggyBac transposable element-derived protein domain-containing protein</fullName>
    </recommendedName>
</protein>